<keyword evidence="9" id="KW-1185">Reference proteome</keyword>
<keyword evidence="5 6" id="KW-0408">Iron</keyword>
<keyword evidence="7" id="KW-0503">Monooxygenase</keyword>
<dbReference type="InterPro" id="IPR017972">
    <property type="entry name" value="Cyt_P450_CS"/>
</dbReference>
<name>A0A6A6DQE0_9PEZI</name>
<dbReference type="Proteomes" id="UP000800200">
    <property type="component" value="Unassembled WGS sequence"/>
</dbReference>
<keyword evidence="3 6" id="KW-0479">Metal-binding</keyword>
<evidence type="ECO:0000256" key="2">
    <source>
        <dbReference type="ARBA" id="ARBA00010617"/>
    </source>
</evidence>
<evidence type="ECO:0000256" key="1">
    <source>
        <dbReference type="ARBA" id="ARBA00001971"/>
    </source>
</evidence>
<keyword evidence="4 7" id="KW-0560">Oxidoreductase</keyword>
<dbReference type="PRINTS" id="PR00465">
    <property type="entry name" value="EP450IV"/>
</dbReference>
<sequence length="474" mass="53565">VPSIGYGSFPLFKQWRGAIGFMLHPVAYMKEGYAKHKDSYFKISTLQDEYVIVSDKEKIAEYLAAPDHVLNFQDGANDAVQIPWTMGYGVAHRTYHVPAVRITLTQHIAANIAGMLEQIHEGMDTLIGKPADWVEVPIYDVIVKIVAKVSNRAFSGTLLCQNEQHLNNAIAYAQDVFLSSEIIRAFPNWLKPFLIMLTPIYRRRRLAIKLMGSIVQERLDTDYEAQGKKKPDDMIQWLVDSAPPIERTMPQIVERIMALNVASIHTTTMTLTSALYILGAEWEKYTPILRAEVRQHCEGGEITKQTLGKLVKLDSFLRESGRFNNTGLVSLNRNARKEFRFKDGTVIPAGARVGAPSLAIHNDPQYYLEPEKFDGFRFSRMREESAKPMKHQMVSTDIDYLPFGHGKHACPGRFFAVNEMKLIFANLLLRYDLKLIPGTAPARMFIGTMAIPETKLKVLMRSIPIQKSHAAAEA</sequence>
<proteinExistence type="inferred from homology"/>
<dbReference type="CDD" id="cd11041">
    <property type="entry name" value="CYP503A1-like"/>
    <property type="match status" value="1"/>
</dbReference>
<evidence type="ECO:0000256" key="4">
    <source>
        <dbReference type="ARBA" id="ARBA00023002"/>
    </source>
</evidence>
<dbReference type="PROSITE" id="PS00086">
    <property type="entry name" value="CYTOCHROME_P450"/>
    <property type="match status" value="1"/>
</dbReference>
<evidence type="ECO:0000256" key="5">
    <source>
        <dbReference type="ARBA" id="ARBA00023004"/>
    </source>
</evidence>
<dbReference type="InterPro" id="IPR036396">
    <property type="entry name" value="Cyt_P450_sf"/>
</dbReference>
<accession>A0A6A6DQE0</accession>
<dbReference type="Gene3D" id="1.10.630.10">
    <property type="entry name" value="Cytochrome P450"/>
    <property type="match status" value="1"/>
</dbReference>
<dbReference type="GO" id="GO:0016705">
    <property type="term" value="F:oxidoreductase activity, acting on paired donors, with incorporation or reduction of molecular oxygen"/>
    <property type="evidence" value="ECO:0007669"/>
    <property type="project" value="InterPro"/>
</dbReference>
<comment type="cofactor">
    <cofactor evidence="1 6">
        <name>heme</name>
        <dbReference type="ChEBI" id="CHEBI:30413"/>
    </cofactor>
</comment>
<evidence type="ECO:0000313" key="8">
    <source>
        <dbReference type="EMBL" id="KAF2180150.1"/>
    </source>
</evidence>
<feature type="non-terminal residue" evidence="8">
    <location>
        <position position="1"/>
    </location>
</feature>
<dbReference type="OrthoDB" id="1844152at2759"/>
<dbReference type="InterPro" id="IPR002403">
    <property type="entry name" value="Cyt_P450_E_grp-IV"/>
</dbReference>
<protein>
    <submittedName>
        <fullName evidence="8">Cytochrome P450</fullName>
    </submittedName>
</protein>
<dbReference type="PANTHER" id="PTHR46206">
    <property type="entry name" value="CYTOCHROME P450"/>
    <property type="match status" value="1"/>
</dbReference>
<organism evidence="8 9">
    <name type="scientific">Zopfia rhizophila CBS 207.26</name>
    <dbReference type="NCBI Taxonomy" id="1314779"/>
    <lineage>
        <taxon>Eukaryota</taxon>
        <taxon>Fungi</taxon>
        <taxon>Dikarya</taxon>
        <taxon>Ascomycota</taxon>
        <taxon>Pezizomycotina</taxon>
        <taxon>Dothideomycetes</taxon>
        <taxon>Dothideomycetes incertae sedis</taxon>
        <taxon>Zopfiaceae</taxon>
        <taxon>Zopfia</taxon>
    </lineage>
</organism>
<dbReference type="GO" id="GO:0005506">
    <property type="term" value="F:iron ion binding"/>
    <property type="evidence" value="ECO:0007669"/>
    <property type="project" value="InterPro"/>
</dbReference>
<feature type="binding site" description="axial binding residue" evidence="6">
    <location>
        <position position="410"/>
    </location>
    <ligand>
        <name>heme</name>
        <dbReference type="ChEBI" id="CHEBI:30413"/>
    </ligand>
    <ligandPart>
        <name>Fe</name>
        <dbReference type="ChEBI" id="CHEBI:18248"/>
    </ligandPart>
</feature>
<gene>
    <name evidence="8" type="ORF">K469DRAFT_593648</name>
</gene>
<dbReference type="GO" id="GO:0004497">
    <property type="term" value="F:monooxygenase activity"/>
    <property type="evidence" value="ECO:0007669"/>
    <property type="project" value="UniProtKB-KW"/>
</dbReference>
<evidence type="ECO:0000256" key="3">
    <source>
        <dbReference type="ARBA" id="ARBA00022723"/>
    </source>
</evidence>
<dbReference type="InterPro" id="IPR001128">
    <property type="entry name" value="Cyt_P450"/>
</dbReference>
<dbReference type="SUPFAM" id="SSF48264">
    <property type="entry name" value="Cytochrome P450"/>
    <property type="match status" value="1"/>
</dbReference>
<keyword evidence="6 7" id="KW-0349">Heme</keyword>
<evidence type="ECO:0000256" key="7">
    <source>
        <dbReference type="RuleBase" id="RU000461"/>
    </source>
</evidence>
<reference evidence="8" key="1">
    <citation type="journal article" date="2020" name="Stud. Mycol.">
        <title>101 Dothideomycetes genomes: a test case for predicting lifestyles and emergence of pathogens.</title>
        <authorList>
            <person name="Haridas S."/>
            <person name="Albert R."/>
            <person name="Binder M."/>
            <person name="Bloem J."/>
            <person name="Labutti K."/>
            <person name="Salamov A."/>
            <person name="Andreopoulos B."/>
            <person name="Baker S."/>
            <person name="Barry K."/>
            <person name="Bills G."/>
            <person name="Bluhm B."/>
            <person name="Cannon C."/>
            <person name="Castanera R."/>
            <person name="Culley D."/>
            <person name="Daum C."/>
            <person name="Ezra D."/>
            <person name="Gonzalez J."/>
            <person name="Henrissat B."/>
            <person name="Kuo A."/>
            <person name="Liang C."/>
            <person name="Lipzen A."/>
            <person name="Lutzoni F."/>
            <person name="Magnuson J."/>
            <person name="Mondo S."/>
            <person name="Nolan M."/>
            <person name="Ohm R."/>
            <person name="Pangilinan J."/>
            <person name="Park H.-J."/>
            <person name="Ramirez L."/>
            <person name="Alfaro M."/>
            <person name="Sun H."/>
            <person name="Tritt A."/>
            <person name="Yoshinaga Y."/>
            <person name="Zwiers L.-H."/>
            <person name="Turgeon B."/>
            <person name="Goodwin S."/>
            <person name="Spatafora J."/>
            <person name="Crous P."/>
            <person name="Grigoriev I."/>
        </authorList>
    </citation>
    <scope>NUCLEOTIDE SEQUENCE</scope>
    <source>
        <strain evidence="8">CBS 207.26</strain>
    </source>
</reference>
<dbReference type="Pfam" id="PF00067">
    <property type="entry name" value="p450"/>
    <property type="match status" value="1"/>
</dbReference>
<comment type="similarity">
    <text evidence="2 7">Belongs to the cytochrome P450 family.</text>
</comment>
<dbReference type="GO" id="GO:0020037">
    <property type="term" value="F:heme binding"/>
    <property type="evidence" value="ECO:0007669"/>
    <property type="project" value="InterPro"/>
</dbReference>
<evidence type="ECO:0000313" key="9">
    <source>
        <dbReference type="Proteomes" id="UP000800200"/>
    </source>
</evidence>
<dbReference type="EMBL" id="ML994660">
    <property type="protein sequence ID" value="KAF2180150.1"/>
    <property type="molecule type" value="Genomic_DNA"/>
</dbReference>
<evidence type="ECO:0000256" key="6">
    <source>
        <dbReference type="PIRSR" id="PIRSR602403-1"/>
    </source>
</evidence>
<dbReference type="AlphaFoldDB" id="A0A6A6DQE0"/>